<dbReference type="KEGG" id="nev:NTE_01210"/>
<reference evidence="1 2" key="1">
    <citation type="journal article" date="2014" name="PLoS ONE">
        <title>Genome Sequence of Candidatus Nitrososphaera evergladensis from Group I.1b Enriched from Everglades Soil Reveals Novel Genomic Features of the Ammonia-Oxidizing Archaea.</title>
        <authorList>
            <person name="Zhalnina K.V."/>
            <person name="Dias R."/>
            <person name="Leonard M.T."/>
            <person name="Dorr de Quadros P."/>
            <person name="Camargo F.A."/>
            <person name="Drew J.C."/>
            <person name="Farmerie W.G."/>
            <person name="Daroub S.H."/>
            <person name="Triplett E.W."/>
        </authorList>
    </citation>
    <scope>NUCLEOTIDE SEQUENCE [LARGE SCALE GENOMIC DNA]</scope>
    <source>
        <strain evidence="1 2">SR1</strain>
    </source>
</reference>
<dbReference type="EMBL" id="CP007174">
    <property type="protein sequence ID" value="AIF83282.1"/>
    <property type="molecule type" value="Genomic_DNA"/>
</dbReference>
<dbReference type="AlphaFoldDB" id="A0A075MR40"/>
<organism evidence="1 2">
    <name type="scientific">Candidatus Nitrososphaera evergladensis SR1</name>
    <dbReference type="NCBI Taxonomy" id="1459636"/>
    <lineage>
        <taxon>Archaea</taxon>
        <taxon>Nitrososphaerota</taxon>
        <taxon>Nitrososphaeria</taxon>
        <taxon>Nitrososphaerales</taxon>
        <taxon>Nitrososphaeraceae</taxon>
        <taxon>Nitrososphaera</taxon>
    </lineage>
</organism>
<protein>
    <submittedName>
        <fullName evidence="1">Uncharacterized protein</fullName>
    </submittedName>
</protein>
<gene>
    <name evidence="1" type="ORF">NTE_01210</name>
</gene>
<dbReference type="GeneID" id="41597019"/>
<dbReference type="HOGENOM" id="CLU_1507319_0_0_2"/>
<accession>A0A075MR40</accession>
<dbReference type="RefSeq" id="WP_148700074.1">
    <property type="nucleotide sequence ID" value="NZ_CP007174.1"/>
</dbReference>
<proteinExistence type="predicted"/>
<dbReference type="Proteomes" id="UP000028194">
    <property type="component" value="Chromosome"/>
</dbReference>
<evidence type="ECO:0000313" key="2">
    <source>
        <dbReference type="Proteomes" id="UP000028194"/>
    </source>
</evidence>
<keyword evidence="2" id="KW-1185">Reference proteome</keyword>
<name>A0A075MR40_9ARCH</name>
<evidence type="ECO:0000313" key="1">
    <source>
        <dbReference type="EMBL" id="AIF83282.1"/>
    </source>
</evidence>
<sequence length="178" mass="18451">MSSLSNLGSNDVVQLALGAVGGFAINQIANSQPVLNSPIIPLGNVVVSKADALTGGLGLAAAGTGYVLKQKTFVNLGAGAVVGTIISRMASGMGFNLQSHVNSAIAHARRLYDNTFPSGAYGINSAPVQNQNGLRKMSQVDLNAMNNGRMNSYMYGQPLKSELTRPNSAITAAMFSYT</sequence>